<reference evidence="1" key="1">
    <citation type="submission" date="2020-11" db="EMBL/GenBank/DDBJ databases">
        <authorList>
            <person name="Tran Van P."/>
        </authorList>
    </citation>
    <scope>NUCLEOTIDE SEQUENCE</scope>
</reference>
<dbReference type="SUPFAM" id="SSF54637">
    <property type="entry name" value="Thioesterase/thiol ester dehydrase-isomerase"/>
    <property type="match status" value="1"/>
</dbReference>
<evidence type="ECO:0000313" key="1">
    <source>
        <dbReference type="EMBL" id="CAD7236160.1"/>
    </source>
</evidence>
<proteinExistence type="predicted"/>
<dbReference type="Gene3D" id="3.10.129.10">
    <property type="entry name" value="Hotdog Thioesterase"/>
    <property type="match status" value="1"/>
</dbReference>
<sequence length="415" mass="45534">MEDVQIALGQRLAKTTIGDPQVEGVRMADDNLAKEFVVNAAHSNGRILVLNEKCARESTGHGSPMPMLTHGGPGRAGGGEEMGGMRGVKHYMQRCAVQGTPTTLTAVTNQYQYGGKYKDPGKHPFRKYFEELAVGDTEITAKRTVTEADIVNFANVSWDHFYAHTDVTSLEGTTFEQRVAHGYFILSAAAGLFVDAAKGPVLLNYGIEECRFTKPVYAGMTIGVRLTVKEKIAQEKREDEDFRKGIVKFLVDVYDETDETVAIATILTMGKTVGGGVGLACAADYTMATQYASVKLSELAVGIGPFVVGPAVERKIGLSAFSQMAINATEWQTADWAKQKGMFTEVFKTTEQLDAYIDAFTERLSTMNPEAMRLLKKVFWQNCDHWDELLEERAAMSGQLVLSEFSKKAIGQFLS</sequence>
<gene>
    <name evidence="1" type="ORF">CTOB1V02_LOCUS13975</name>
</gene>
<dbReference type="InterPro" id="IPR029069">
    <property type="entry name" value="HotDog_dom_sf"/>
</dbReference>
<dbReference type="AlphaFoldDB" id="A0A7R8ZTA6"/>
<dbReference type="InterPro" id="IPR002539">
    <property type="entry name" value="MaoC-like_dom"/>
</dbReference>
<dbReference type="SUPFAM" id="SSF52096">
    <property type="entry name" value="ClpP/crotonase"/>
    <property type="match status" value="1"/>
</dbReference>
<organism evidence="1">
    <name type="scientific">Cyprideis torosa</name>
    <dbReference type="NCBI Taxonomy" id="163714"/>
    <lineage>
        <taxon>Eukaryota</taxon>
        <taxon>Metazoa</taxon>
        <taxon>Ecdysozoa</taxon>
        <taxon>Arthropoda</taxon>
        <taxon>Crustacea</taxon>
        <taxon>Oligostraca</taxon>
        <taxon>Ostracoda</taxon>
        <taxon>Podocopa</taxon>
        <taxon>Podocopida</taxon>
        <taxon>Cytherocopina</taxon>
        <taxon>Cytheroidea</taxon>
        <taxon>Cytherideidae</taxon>
        <taxon>Cyprideis</taxon>
    </lineage>
</organism>
<dbReference type="PANTHER" id="PTHR43111:SF1">
    <property type="entry name" value="ALDEHYDE DEHYDROGENASE B-RELATED"/>
    <property type="match status" value="1"/>
</dbReference>
<dbReference type="GO" id="GO:0018812">
    <property type="term" value="F:3-hydroxyacyl-CoA dehydratase activity"/>
    <property type="evidence" value="ECO:0007669"/>
    <property type="project" value="UniProtKB-ARBA"/>
</dbReference>
<dbReference type="InterPro" id="IPR029045">
    <property type="entry name" value="ClpP/crotonase-like_dom_sf"/>
</dbReference>
<dbReference type="EMBL" id="OB676963">
    <property type="protein sequence ID" value="CAD7236160.1"/>
    <property type="molecule type" value="Genomic_DNA"/>
</dbReference>
<protein>
    <submittedName>
        <fullName evidence="1">Uncharacterized protein</fullName>
    </submittedName>
</protein>
<dbReference type="Pfam" id="PF01575">
    <property type="entry name" value="MaoC_dehydratas"/>
    <property type="match status" value="1"/>
</dbReference>
<dbReference type="PANTHER" id="PTHR43111">
    <property type="entry name" value="ALDEHYDE DEHYDROGENASE B-RELATED"/>
    <property type="match status" value="1"/>
</dbReference>
<dbReference type="Gene3D" id="3.90.226.10">
    <property type="entry name" value="2-enoyl-CoA Hydratase, Chain A, domain 1"/>
    <property type="match status" value="1"/>
</dbReference>
<dbReference type="OrthoDB" id="310895at2759"/>
<accession>A0A7R8ZTA6</accession>
<name>A0A7R8ZTA6_9CRUS</name>